<dbReference type="GO" id="GO:0016740">
    <property type="term" value="F:transferase activity"/>
    <property type="evidence" value="ECO:0007669"/>
    <property type="project" value="UniProtKB-KW"/>
</dbReference>
<organism evidence="2 3">
    <name type="scientific">Bosea lathyri</name>
    <dbReference type="NCBI Taxonomy" id="1036778"/>
    <lineage>
        <taxon>Bacteria</taxon>
        <taxon>Pseudomonadati</taxon>
        <taxon>Pseudomonadota</taxon>
        <taxon>Alphaproteobacteria</taxon>
        <taxon>Hyphomicrobiales</taxon>
        <taxon>Boseaceae</taxon>
        <taxon>Bosea</taxon>
    </lineage>
</organism>
<proteinExistence type="predicted"/>
<evidence type="ECO:0000259" key="1">
    <source>
        <dbReference type="Pfam" id="PF00535"/>
    </source>
</evidence>
<dbReference type="CDD" id="cd00761">
    <property type="entry name" value="Glyco_tranf_GTA_type"/>
    <property type="match status" value="1"/>
</dbReference>
<dbReference type="InterPro" id="IPR029044">
    <property type="entry name" value="Nucleotide-diphossugar_trans"/>
</dbReference>
<sequence>MSHNPIFIAIATAGRRDVLTQTLGELSRQTRLPDEVFICPAEPADVDREALERLSLKVTIVTSEKGSCHQRNAIIARLAGEKEGLITFFDDDFFPRPDYLAETEALFAQHADIVIASGLVLADGATGPGLSSDEAHAILRAGDRQFDQPELHDLHNGYGCNMTVRLAALNRHAVRFDEALPLYGWLEDVDFSRQLSGCGRIVGCRRMQGVHLGAKRGRTSGLRFGYSQIANPWHLFRKKTMRADRALIQVARNVGSNVTRVLRPEPWVDRKGRLLGNALAVLDLMRGRISPANILKLK</sequence>
<dbReference type="SUPFAM" id="SSF53448">
    <property type="entry name" value="Nucleotide-diphospho-sugar transferases"/>
    <property type="match status" value="1"/>
</dbReference>
<evidence type="ECO:0000313" key="2">
    <source>
        <dbReference type="EMBL" id="SEG26506.1"/>
    </source>
</evidence>
<name>A0A1H5YT68_9HYPH</name>
<reference evidence="2 3" key="1">
    <citation type="submission" date="2016-10" db="EMBL/GenBank/DDBJ databases">
        <authorList>
            <person name="de Groot N.N."/>
        </authorList>
    </citation>
    <scope>NUCLEOTIDE SEQUENCE [LARGE SCALE GENOMIC DNA]</scope>
    <source>
        <strain evidence="2 3">DSM 26656</strain>
    </source>
</reference>
<dbReference type="Gene3D" id="3.90.550.10">
    <property type="entry name" value="Spore Coat Polysaccharide Biosynthesis Protein SpsA, Chain A"/>
    <property type="match status" value="1"/>
</dbReference>
<dbReference type="OrthoDB" id="8404680at2"/>
<dbReference type="InterPro" id="IPR001173">
    <property type="entry name" value="Glyco_trans_2-like"/>
</dbReference>
<protein>
    <submittedName>
        <fullName evidence="2">Glycosyltransferase, GT2 family</fullName>
    </submittedName>
</protein>
<dbReference type="Proteomes" id="UP000236743">
    <property type="component" value="Unassembled WGS sequence"/>
</dbReference>
<feature type="domain" description="Glycosyltransferase 2-like" evidence="1">
    <location>
        <begin position="8"/>
        <end position="165"/>
    </location>
</feature>
<dbReference type="EMBL" id="FNUY01000004">
    <property type="protein sequence ID" value="SEG26506.1"/>
    <property type="molecule type" value="Genomic_DNA"/>
</dbReference>
<evidence type="ECO:0000313" key="3">
    <source>
        <dbReference type="Proteomes" id="UP000236743"/>
    </source>
</evidence>
<gene>
    <name evidence="2" type="ORF">SAMN04488115_10451</name>
</gene>
<dbReference type="Pfam" id="PF00535">
    <property type="entry name" value="Glycos_transf_2"/>
    <property type="match status" value="1"/>
</dbReference>
<accession>A0A1H5YT68</accession>
<dbReference type="AlphaFoldDB" id="A0A1H5YT68"/>
<keyword evidence="2" id="KW-0808">Transferase</keyword>
<dbReference type="RefSeq" id="WP_103872514.1">
    <property type="nucleotide sequence ID" value="NZ_FNUY01000004.1"/>
</dbReference>
<keyword evidence="3" id="KW-1185">Reference proteome</keyword>